<feature type="domain" description="Limonene-1,2-epoxide hydrolase" evidence="1">
    <location>
        <begin position="13"/>
        <end position="122"/>
    </location>
</feature>
<dbReference type="OrthoDB" id="4762083at2"/>
<keyword evidence="2" id="KW-0378">Hydrolase</keyword>
<dbReference type="SUPFAM" id="SSF54427">
    <property type="entry name" value="NTF2-like"/>
    <property type="match status" value="1"/>
</dbReference>
<protein>
    <submittedName>
        <fullName evidence="2">Epoxide hydrolase</fullName>
    </submittedName>
</protein>
<accession>A0A3S3B4B9</accession>
<proteinExistence type="predicted"/>
<gene>
    <name evidence="2" type="ORF">EGT50_08965</name>
</gene>
<dbReference type="GO" id="GO:0016787">
    <property type="term" value="F:hydrolase activity"/>
    <property type="evidence" value="ECO:0007669"/>
    <property type="project" value="UniProtKB-KW"/>
</dbReference>
<evidence type="ECO:0000313" key="3">
    <source>
        <dbReference type="Proteomes" id="UP000283479"/>
    </source>
</evidence>
<evidence type="ECO:0000313" key="2">
    <source>
        <dbReference type="EMBL" id="RVW02859.1"/>
    </source>
</evidence>
<dbReference type="Gene3D" id="3.10.450.50">
    <property type="match status" value="1"/>
</dbReference>
<keyword evidence="3" id="KW-1185">Reference proteome</keyword>
<name>A0A3S3B4B9_9NOCA</name>
<dbReference type="InterPro" id="IPR013100">
    <property type="entry name" value="LEH"/>
</dbReference>
<dbReference type="Pfam" id="PF07858">
    <property type="entry name" value="LEH"/>
    <property type="match status" value="1"/>
</dbReference>
<dbReference type="EMBL" id="RKLO01000003">
    <property type="protein sequence ID" value="RVW02859.1"/>
    <property type="molecule type" value="Genomic_DNA"/>
</dbReference>
<comment type="caution">
    <text evidence="2">The sequence shown here is derived from an EMBL/GenBank/DDBJ whole genome shotgun (WGS) entry which is preliminary data.</text>
</comment>
<organism evidence="2 3">
    <name type="scientific">Rhodococcus xishaensis</name>
    <dbReference type="NCBI Taxonomy" id="2487364"/>
    <lineage>
        <taxon>Bacteria</taxon>
        <taxon>Bacillati</taxon>
        <taxon>Actinomycetota</taxon>
        <taxon>Actinomycetes</taxon>
        <taxon>Mycobacteriales</taxon>
        <taxon>Nocardiaceae</taxon>
        <taxon>Rhodococcus</taxon>
    </lineage>
</organism>
<dbReference type="RefSeq" id="WP_127953136.1">
    <property type="nucleotide sequence ID" value="NZ_RKLO01000003.1"/>
</dbReference>
<dbReference type="AlphaFoldDB" id="A0A3S3B4B9"/>
<dbReference type="InterPro" id="IPR032710">
    <property type="entry name" value="NTF2-like_dom_sf"/>
</dbReference>
<sequence>MNSTEDSNPPNASARVVEELFAALSDLDVDRAVEHLAPDIVWQNTGLPTLRGRRSVVRALRFANRPGLRFDAVMHHVLGDGNIVLVDRTDTLQVGPVRSTFWVRGTFELRDGRITVWRDRFSWGNVALGTITATARELWRRVRPA</sequence>
<dbReference type="Proteomes" id="UP000283479">
    <property type="component" value="Unassembled WGS sequence"/>
</dbReference>
<reference evidence="2 3" key="1">
    <citation type="submission" date="2018-11" db="EMBL/GenBank/DDBJ databases">
        <title>Rhodococcus spongicola sp. nov. and Rhodococcus xishaensis sp. nov. from marine sponges.</title>
        <authorList>
            <person name="Li L."/>
            <person name="Lin H.W."/>
        </authorList>
    </citation>
    <scope>NUCLEOTIDE SEQUENCE [LARGE SCALE GENOMIC DNA]</scope>
    <source>
        <strain evidence="2 3">LHW51113</strain>
    </source>
</reference>
<evidence type="ECO:0000259" key="1">
    <source>
        <dbReference type="Pfam" id="PF07858"/>
    </source>
</evidence>